<comment type="caution">
    <text evidence="3">The sequence shown here is derived from an EMBL/GenBank/DDBJ whole genome shotgun (WGS) entry which is preliminary data.</text>
</comment>
<protein>
    <submittedName>
        <fullName evidence="3">Uncharacterized protein</fullName>
    </submittedName>
</protein>
<keyword evidence="2" id="KW-0732">Signal</keyword>
<keyword evidence="4" id="KW-1185">Reference proteome</keyword>
<organism evidence="3 4">
    <name type="scientific">Arthrobotrys conoides</name>
    <dbReference type="NCBI Taxonomy" id="74498"/>
    <lineage>
        <taxon>Eukaryota</taxon>
        <taxon>Fungi</taxon>
        <taxon>Dikarya</taxon>
        <taxon>Ascomycota</taxon>
        <taxon>Pezizomycotina</taxon>
        <taxon>Orbiliomycetes</taxon>
        <taxon>Orbiliales</taxon>
        <taxon>Orbiliaceae</taxon>
        <taxon>Arthrobotrys</taxon>
    </lineage>
</organism>
<feature type="signal peptide" evidence="2">
    <location>
        <begin position="1"/>
        <end position="22"/>
    </location>
</feature>
<accession>A0AAN8NS42</accession>
<evidence type="ECO:0000256" key="2">
    <source>
        <dbReference type="SAM" id="SignalP"/>
    </source>
</evidence>
<dbReference type="AlphaFoldDB" id="A0AAN8NS42"/>
<evidence type="ECO:0000313" key="4">
    <source>
        <dbReference type="Proteomes" id="UP001307849"/>
    </source>
</evidence>
<feature type="region of interest" description="Disordered" evidence="1">
    <location>
        <begin position="436"/>
        <end position="484"/>
    </location>
</feature>
<dbReference type="EMBL" id="JAVHJM010000003">
    <property type="protein sequence ID" value="KAK6517043.1"/>
    <property type="molecule type" value="Genomic_DNA"/>
</dbReference>
<reference evidence="3 4" key="1">
    <citation type="submission" date="2019-10" db="EMBL/GenBank/DDBJ databases">
        <authorList>
            <person name="Palmer J.M."/>
        </authorList>
    </citation>
    <scope>NUCLEOTIDE SEQUENCE [LARGE SCALE GENOMIC DNA]</scope>
    <source>
        <strain evidence="3 4">TWF506</strain>
    </source>
</reference>
<name>A0AAN8NS42_9PEZI</name>
<gene>
    <name evidence="3" type="ORF">TWF506_006921</name>
</gene>
<proteinExistence type="predicted"/>
<feature type="compositionally biased region" description="Polar residues" evidence="1">
    <location>
        <begin position="466"/>
        <end position="478"/>
    </location>
</feature>
<sequence length="1146" mass="128268">MFSFSYLLLFSLLLHPWIPVQAFARTILQACEVKDLEHAIFNQSLGWSLPSQQDIKCQPEHGNHLQMRKAGTTLDSSKYVDMGDSSSKETYKIYQELALRGYRLRVMPIPDFDISQTGSLLISNATANYRLNIQSVREDPVKIAKDIIGGAPFLDVFLALGREPPNSLLSMFVQNRVGNNPKQETIPYGFSLSADLGLLVVHSAYKAKDAGSPRENLFSEIMFRVWYEEVRGSVGNPGALNADDLKTLGRLKYIIHEDVENARTQLVINKIADLLPERIRQVEADDEVGTQPGFLITLNAASDNMLEQEAFNAVLGSENGRGVAYMMNQHSHVFGGKTVVQIRIFFYGNGIDNPCVLFRVARLRLPQENWKPPRLRYDPASSRSHLDAHVSNLVQRPSRQQKQGIDKTIESNWNSLHLGNKTSQVLAQSGKLENNTISAVQTTESNSTESTPSRRFRKRGPASSDAGMSTDGSESSGFDGTPPEYQLAASLGKDLIKIGSRPDVSKNGSTIIMQAENNYQIGFKAAVPLESQGLLSYLIAKYLGNSVLEQPIPIDRISVGNIMSGELEPDQNLYGFGASYALGVLVLWEINRLGDAGSPVESSVSEIFYRIWYEVAKRTLWGSGSAKTEFEKAEDLRLLSGVIIDNPQDADTLVVIDTVAAIIEEQGVSGRERAPTLVIENIVEDNKGIIFTARVIKIGQWEGEENDKDIDEFFRALVGCESGKAVAQMLQDHSEALGTKRIEEIYLILGTKIDGTNVNYIMYKLGLREPAGQEFWETWTPEIGRSKYDALTEAGANMRTDAKPRRPKDVSHGGSDLIMDKANGYQIDYTSRKWTITQGETDFIPYYVLTGNSPHTERKTSVWSMDDNPVGPAYRITHSREDGLLVISIAFKSLDRAYPKEQRFSEILYRVWFNEIQRKPTKSKHKLTNLEYIGADTIINQEFGTVARYIFRLHKESVNVKPILKEWGLKYLTFEASSEDPQLQRSFNALQATVFGRAISRMLYDHSSGLGRKEITQITIFYDTNLAHSDNRELDDPTHYISSFYALFKIEAPRTQTGGELRGSGSWRSKIWKSKSRGGKKDSDISRRAITIGNTSGELESITKGSRAIFEVLQGWTNLYSKWVDILKARIPGLATMAKLCKSWLL</sequence>
<feature type="chain" id="PRO_5042909201" evidence="2">
    <location>
        <begin position="23"/>
        <end position="1146"/>
    </location>
</feature>
<evidence type="ECO:0000256" key="1">
    <source>
        <dbReference type="SAM" id="MobiDB-lite"/>
    </source>
</evidence>
<evidence type="ECO:0000313" key="3">
    <source>
        <dbReference type="EMBL" id="KAK6517043.1"/>
    </source>
</evidence>
<feature type="compositionally biased region" description="Low complexity" evidence="1">
    <location>
        <begin position="442"/>
        <end position="453"/>
    </location>
</feature>
<dbReference type="Proteomes" id="UP001307849">
    <property type="component" value="Unassembled WGS sequence"/>
</dbReference>